<dbReference type="InterPro" id="IPR029058">
    <property type="entry name" value="AB_hydrolase_fold"/>
</dbReference>
<accession>A0AB35T6C1</accession>
<evidence type="ECO:0000313" key="1">
    <source>
        <dbReference type="EMBL" id="MDX5895449.1"/>
    </source>
</evidence>
<dbReference type="PANTHER" id="PTHR48098:SF1">
    <property type="entry name" value="DIACYLGLYCEROL ACYLTRANSFERASE_MYCOLYLTRANSFERASE AG85A"/>
    <property type="match status" value="1"/>
</dbReference>
<dbReference type="RefSeq" id="WP_084264145.1">
    <property type="nucleotide sequence ID" value="NZ_CP007515.1"/>
</dbReference>
<gene>
    <name evidence="1" type="ORF">SIL72_15585</name>
</gene>
<comment type="caution">
    <text evidence="1">The sequence shown here is derived from an EMBL/GenBank/DDBJ whole genome shotgun (WGS) entry which is preliminary data.</text>
</comment>
<dbReference type="GO" id="GO:0016747">
    <property type="term" value="F:acyltransferase activity, transferring groups other than amino-acyl groups"/>
    <property type="evidence" value="ECO:0007669"/>
    <property type="project" value="TreeGrafter"/>
</dbReference>
<dbReference type="EMBL" id="JAWXXX010000002">
    <property type="protein sequence ID" value="MDX5895449.1"/>
    <property type="molecule type" value="Genomic_DNA"/>
</dbReference>
<organism evidence="1 2">
    <name type="scientific">Rubrobacter radiotolerans</name>
    <name type="common">Arthrobacter radiotolerans</name>
    <dbReference type="NCBI Taxonomy" id="42256"/>
    <lineage>
        <taxon>Bacteria</taxon>
        <taxon>Bacillati</taxon>
        <taxon>Actinomycetota</taxon>
        <taxon>Rubrobacteria</taxon>
        <taxon>Rubrobacterales</taxon>
        <taxon>Rubrobacteraceae</taxon>
        <taxon>Rubrobacter</taxon>
    </lineage>
</organism>
<dbReference type="InterPro" id="IPR050583">
    <property type="entry name" value="Mycobacterial_A85_antigen"/>
</dbReference>
<name>A0AB35T6C1_RUBRA</name>
<evidence type="ECO:0000313" key="2">
    <source>
        <dbReference type="Proteomes" id="UP001281130"/>
    </source>
</evidence>
<protein>
    <submittedName>
        <fullName evidence="1">Alpha/beta hydrolase-fold protein</fullName>
    </submittedName>
</protein>
<dbReference type="SUPFAM" id="SSF53474">
    <property type="entry name" value="alpha/beta-Hydrolases"/>
    <property type="match status" value="1"/>
</dbReference>
<keyword evidence="1" id="KW-0378">Hydrolase</keyword>
<sequence length="315" mass="34424">MPARNLASHGKSTRPRVGLVILLVLGLLLVAGGWMGYNYFEHRTLWGNPNTYPPFVTSFGAVNTKTFHSKALGESMTYDVYLPPGYNDPKNASVRYPVVYLLHGAPGGYDDWITVGGANVEMDTLLAQKRLRPMILVMPQGSPWRFASSTEYVDGPLGKWETYISRDLVGEVDASYRTLAARDGRAIAGLSAGGYAAANIGLRHPDEYGVIGSFSGYFTAQAHQPAFGGSRALAASNSPASYLPKLNKKNVPDIYFYVGASDPPYTAENQKFAAQLKSQGIPYDFHVYPGGHTWSLWRDQLPNFLLYASKNLKGG</sequence>
<dbReference type="InterPro" id="IPR000801">
    <property type="entry name" value="Esterase-like"/>
</dbReference>
<dbReference type="PANTHER" id="PTHR48098">
    <property type="entry name" value="ENTEROCHELIN ESTERASE-RELATED"/>
    <property type="match status" value="1"/>
</dbReference>
<dbReference type="Gene3D" id="3.40.50.1820">
    <property type="entry name" value="alpha/beta hydrolase"/>
    <property type="match status" value="1"/>
</dbReference>
<proteinExistence type="predicted"/>
<dbReference type="Pfam" id="PF00756">
    <property type="entry name" value="Esterase"/>
    <property type="match status" value="1"/>
</dbReference>
<dbReference type="Proteomes" id="UP001281130">
    <property type="component" value="Unassembled WGS sequence"/>
</dbReference>
<dbReference type="GO" id="GO:0016787">
    <property type="term" value="F:hydrolase activity"/>
    <property type="evidence" value="ECO:0007669"/>
    <property type="project" value="UniProtKB-KW"/>
</dbReference>
<dbReference type="AlphaFoldDB" id="A0AB35T6C1"/>
<reference evidence="1" key="1">
    <citation type="submission" date="2023-11" db="EMBL/GenBank/DDBJ databases">
        <title>MicrobeMod: A computational toolkit for identifying prokaryotic methylation and restriction-modification with nanopore sequencing.</title>
        <authorList>
            <person name="Crits-Christoph A."/>
            <person name="Kang S.C."/>
            <person name="Lee H."/>
            <person name="Ostrov N."/>
        </authorList>
    </citation>
    <scope>NUCLEOTIDE SEQUENCE</scope>
    <source>
        <strain evidence="1">ATCC 51242</strain>
    </source>
</reference>